<organism evidence="1 2">
    <name type="scientific">Flavobacterium nackdongense</name>
    <dbReference type="NCBI Taxonomy" id="2547394"/>
    <lineage>
        <taxon>Bacteria</taxon>
        <taxon>Pseudomonadati</taxon>
        <taxon>Bacteroidota</taxon>
        <taxon>Flavobacteriia</taxon>
        <taxon>Flavobacteriales</taxon>
        <taxon>Flavobacteriaceae</taxon>
        <taxon>Flavobacterium</taxon>
    </lineage>
</organism>
<accession>A0A4P6YGG8</accession>
<dbReference type="Proteomes" id="UP000291124">
    <property type="component" value="Chromosome"/>
</dbReference>
<proteinExistence type="predicted"/>
<name>A0A4P6YGG8_9FLAO</name>
<dbReference type="RefSeq" id="WP_133277176.1">
    <property type="nucleotide sequence ID" value="NZ_CP037933.1"/>
</dbReference>
<dbReference type="KEGG" id="fnk:E1750_12890"/>
<sequence length="103" mass="12251">MEMNPNTSAHHTIQPKRCPTKLLRNKWDKRLDDYENYLKEYVKHYKKSLKGNLISLAKYAYMQAKSEDLFELLTQAQNKGLLTENQLKRIEKIQLKTLYSNCT</sequence>
<reference evidence="2" key="1">
    <citation type="submission" date="2019-03" db="EMBL/GenBank/DDBJ databases">
        <title>Flavobacterium sp.</title>
        <authorList>
            <person name="Kim H."/>
        </authorList>
    </citation>
    <scope>NUCLEOTIDE SEQUENCE [LARGE SCALE GENOMIC DNA]</scope>
    <source>
        <strain evidence="2">GS13</strain>
    </source>
</reference>
<evidence type="ECO:0000313" key="2">
    <source>
        <dbReference type="Proteomes" id="UP000291124"/>
    </source>
</evidence>
<evidence type="ECO:0000313" key="1">
    <source>
        <dbReference type="EMBL" id="QBN19660.1"/>
    </source>
</evidence>
<gene>
    <name evidence="1" type="ORF">E1750_12890</name>
</gene>
<dbReference type="OrthoDB" id="1376017at2"/>
<dbReference type="EMBL" id="CP037933">
    <property type="protein sequence ID" value="QBN19660.1"/>
    <property type="molecule type" value="Genomic_DNA"/>
</dbReference>
<keyword evidence="2" id="KW-1185">Reference proteome</keyword>
<dbReference type="AlphaFoldDB" id="A0A4P6YGG8"/>
<protein>
    <submittedName>
        <fullName evidence="1">Uncharacterized protein</fullName>
    </submittedName>
</protein>